<sequence length="237" mass="26548">MAMTTPTSSPLSALRQLGDRRARGIVAFDPYTTSSETLQQWHRLGVRGVRINLKFVGATMDRSTFERLLRRSAHAARPLSWVIQLHIPMVLVDWLVEFAADLDVKICLDHFGSPDLSPSLIDTTDPYSIAGFRSLVDLLAQGKTYVKFSAPYRVSHDTALGDLAPLALELLRVVGTTRLVFATDWPHTRFNGLSIAPFVQQCIEWCKHDRILIDRLFQGNAEDLWAVNRTTSGTSNL</sequence>
<dbReference type="PANTHER" id="PTHR35563">
    <property type="entry name" value="BARREL METAL-DEPENDENT HYDROLASE, PUTATIVE (AFU_ORTHOLOGUE AFUA_1G16240)-RELATED"/>
    <property type="match status" value="1"/>
</dbReference>
<organism evidence="2 3">
    <name type="scientific">Exophiala xenobiotica</name>
    <dbReference type="NCBI Taxonomy" id="348802"/>
    <lineage>
        <taxon>Eukaryota</taxon>
        <taxon>Fungi</taxon>
        <taxon>Dikarya</taxon>
        <taxon>Ascomycota</taxon>
        <taxon>Pezizomycotina</taxon>
        <taxon>Eurotiomycetes</taxon>
        <taxon>Chaetothyriomycetidae</taxon>
        <taxon>Chaetothyriales</taxon>
        <taxon>Herpotrichiellaceae</taxon>
        <taxon>Exophiala</taxon>
    </lineage>
</organism>
<evidence type="ECO:0000313" key="3">
    <source>
        <dbReference type="Proteomes" id="UP000054342"/>
    </source>
</evidence>
<gene>
    <name evidence="2" type="ORF">PV05_02270</name>
</gene>
<dbReference type="Proteomes" id="UP000054342">
    <property type="component" value="Unassembled WGS sequence"/>
</dbReference>
<dbReference type="InterPro" id="IPR006680">
    <property type="entry name" value="Amidohydro-rel"/>
</dbReference>
<dbReference type="GeneID" id="25324178"/>
<dbReference type="InterPro" id="IPR032466">
    <property type="entry name" value="Metal_Hydrolase"/>
</dbReference>
<name>A0A0D2EQ12_9EURO</name>
<accession>A0A0D2EQ12</accession>
<dbReference type="Gene3D" id="3.20.20.140">
    <property type="entry name" value="Metal-dependent hydrolases"/>
    <property type="match status" value="1"/>
</dbReference>
<reference evidence="2 3" key="1">
    <citation type="submission" date="2015-01" db="EMBL/GenBank/DDBJ databases">
        <title>The Genome Sequence of Exophiala xenobiotica CBS118157.</title>
        <authorList>
            <consortium name="The Broad Institute Genomics Platform"/>
            <person name="Cuomo C."/>
            <person name="de Hoog S."/>
            <person name="Gorbushina A."/>
            <person name="Stielow B."/>
            <person name="Teixiera M."/>
            <person name="Abouelleil A."/>
            <person name="Chapman S.B."/>
            <person name="Priest M."/>
            <person name="Young S.K."/>
            <person name="Wortman J."/>
            <person name="Nusbaum C."/>
            <person name="Birren B."/>
        </authorList>
    </citation>
    <scope>NUCLEOTIDE SEQUENCE [LARGE SCALE GENOMIC DNA]</scope>
    <source>
        <strain evidence="2 3">CBS 118157</strain>
    </source>
</reference>
<dbReference type="HOGENOM" id="CLU_064039_0_0_1"/>
<protein>
    <recommendedName>
        <fullName evidence="1">Amidohydrolase-related domain-containing protein</fullName>
    </recommendedName>
</protein>
<dbReference type="Pfam" id="PF04909">
    <property type="entry name" value="Amidohydro_2"/>
    <property type="match status" value="1"/>
</dbReference>
<dbReference type="InterPro" id="IPR052358">
    <property type="entry name" value="Aro_Compnd_Degr_Hydrolases"/>
</dbReference>
<dbReference type="AlphaFoldDB" id="A0A0D2EQ12"/>
<dbReference type="GO" id="GO:0016787">
    <property type="term" value="F:hydrolase activity"/>
    <property type="evidence" value="ECO:0007669"/>
    <property type="project" value="InterPro"/>
</dbReference>
<evidence type="ECO:0000259" key="1">
    <source>
        <dbReference type="Pfam" id="PF04909"/>
    </source>
</evidence>
<feature type="domain" description="Amidohydrolase-related" evidence="1">
    <location>
        <begin position="18"/>
        <end position="225"/>
    </location>
</feature>
<evidence type="ECO:0000313" key="2">
    <source>
        <dbReference type="EMBL" id="KIW57708.1"/>
    </source>
</evidence>
<dbReference type="EMBL" id="KN847318">
    <property type="protein sequence ID" value="KIW57708.1"/>
    <property type="molecule type" value="Genomic_DNA"/>
</dbReference>
<proteinExistence type="predicted"/>
<dbReference type="PANTHER" id="PTHR35563:SF2">
    <property type="entry name" value="BARREL METAL-DEPENDENT HYDROLASE, PUTATIVE (AFU_ORTHOLOGUE AFUA_1G16240)-RELATED"/>
    <property type="match status" value="1"/>
</dbReference>
<dbReference type="RefSeq" id="XP_013318292.1">
    <property type="nucleotide sequence ID" value="XM_013462838.1"/>
</dbReference>
<keyword evidence="3" id="KW-1185">Reference proteome</keyword>
<dbReference type="SUPFAM" id="SSF51556">
    <property type="entry name" value="Metallo-dependent hydrolases"/>
    <property type="match status" value="1"/>
</dbReference>
<dbReference type="OrthoDB" id="2135488at2759"/>